<evidence type="ECO:0000256" key="1">
    <source>
        <dbReference type="ARBA" id="ARBA00022837"/>
    </source>
</evidence>
<dbReference type="GO" id="GO:0032880">
    <property type="term" value="P:regulation of protein localization"/>
    <property type="evidence" value="ECO:0007669"/>
    <property type="project" value="EnsemblFungi"/>
</dbReference>
<dbReference type="CDD" id="cd14285">
    <property type="entry name" value="UBA_scEDE1_like"/>
    <property type="match status" value="1"/>
</dbReference>
<feature type="region of interest" description="Disordered" evidence="4">
    <location>
        <begin position="1116"/>
        <end position="1137"/>
    </location>
</feature>
<keyword evidence="1" id="KW-0106">Calcium</keyword>
<feature type="coiled-coil region" evidence="3">
    <location>
        <begin position="598"/>
        <end position="625"/>
    </location>
</feature>
<feature type="compositionally biased region" description="Basic and acidic residues" evidence="4">
    <location>
        <begin position="963"/>
        <end position="976"/>
    </location>
</feature>
<dbReference type="SUPFAM" id="SSF46934">
    <property type="entry name" value="UBA-like"/>
    <property type="match status" value="1"/>
</dbReference>
<accession>A0A1G4JL60</accession>
<dbReference type="GO" id="GO:0005886">
    <property type="term" value="C:plasma membrane"/>
    <property type="evidence" value="ECO:0007669"/>
    <property type="project" value="TreeGrafter"/>
</dbReference>
<dbReference type="GO" id="GO:0006897">
    <property type="term" value="P:endocytosis"/>
    <property type="evidence" value="ECO:0007669"/>
    <property type="project" value="EnsemblFungi"/>
</dbReference>
<dbReference type="STRING" id="1266660.A0A1G4JL60"/>
<organism evidence="8 9">
    <name type="scientific">Lachancea dasiensis</name>
    <dbReference type="NCBI Taxonomy" id="1072105"/>
    <lineage>
        <taxon>Eukaryota</taxon>
        <taxon>Fungi</taxon>
        <taxon>Dikarya</taxon>
        <taxon>Ascomycota</taxon>
        <taxon>Saccharomycotina</taxon>
        <taxon>Saccharomycetes</taxon>
        <taxon>Saccharomycetales</taxon>
        <taxon>Saccharomycetaceae</taxon>
        <taxon>Lachancea</taxon>
    </lineage>
</organism>
<dbReference type="Pfam" id="PF00627">
    <property type="entry name" value="UBA"/>
    <property type="match status" value="1"/>
</dbReference>
<dbReference type="GO" id="GO:0016197">
    <property type="term" value="P:endosomal transport"/>
    <property type="evidence" value="ECO:0007669"/>
    <property type="project" value="TreeGrafter"/>
</dbReference>
<dbReference type="Gene3D" id="1.10.238.10">
    <property type="entry name" value="EF-hand"/>
    <property type="match status" value="2"/>
</dbReference>
<dbReference type="PANTHER" id="PTHR11216">
    <property type="entry name" value="EH DOMAIN"/>
    <property type="match status" value="1"/>
</dbReference>
<dbReference type="GO" id="GO:0030479">
    <property type="term" value="C:actin cortical patch"/>
    <property type="evidence" value="ECO:0007669"/>
    <property type="project" value="EnsemblFungi"/>
</dbReference>
<evidence type="ECO:0000259" key="5">
    <source>
        <dbReference type="PROSITE" id="PS50030"/>
    </source>
</evidence>
<dbReference type="Pfam" id="PF12763">
    <property type="entry name" value="EH"/>
    <property type="match status" value="2"/>
</dbReference>
<feature type="compositionally biased region" description="Polar residues" evidence="4">
    <location>
        <begin position="389"/>
        <end position="399"/>
    </location>
</feature>
<feature type="region of interest" description="Disordered" evidence="4">
    <location>
        <begin position="327"/>
        <end position="366"/>
    </location>
</feature>
<feature type="domain" description="EF-hand" evidence="7">
    <location>
        <begin position="86"/>
        <end position="121"/>
    </location>
</feature>
<feature type="coiled-coil region" evidence="3">
    <location>
        <begin position="500"/>
        <end position="548"/>
    </location>
</feature>
<feature type="region of interest" description="Disordered" evidence="4">
    <location>
        <begin position="817"/>
        <end position="856"/>
    </location>
</feature>
<name>A0A1G4JL60_9SACH</name>
<feature type="domain" description="EH" evidence="6">
    <location>
        <begin position="54"/>
        <end position="146"/>
    </location>
</feature>
<dbReference type="GO" id="GO:0043130">
    <property type="term" value="F:ubiquitin binding"/>
    <property type="evidence" value="ECO:0007669"/>
    <property type="project" value="EnsemblFungi"/>
</dbReference>
<feature type="compositionally biased region" description="Polar residues" evidence="4">
    <location>
        <begin position="478"/>
        <end position="488"/>
    </location>
</feature>
<dbReference type="SMART" id="SM00027">
    <property type="entry name" value="EH"/>
    <property type="match status" value="2"/>
</dbReference>
<feature type="region of interest" description="Disordered" evidence="4">
    <location>
        <begin position="382"/>
        <end position="493"/>
    </location>
</feature>
<evidence type="ECO:0000313" key="9">
    <source>
        <dbReference type="Proteomes" id="UP000190274"/>
    </source>
</evidence>
<feature type="compositionally biased region" description="Polar residues" evidence="4">
    <location>
        <begin position="463"/>
        <end position="472"/>
    </location>
</feature>
<protein>
    <submittedName>
        <fullName evidence="8">LADA_0F09472g1_1</fullName>
    </submittedName>
</protein>
<dbReference type="InterPro" id="IPR002048">
    <property type="entry name" value="EF_hand_dom"/>
</dbReference>
<evidence type="ECO:0000256" key="2">
    <source>
        <dbReference type="ARBA" id="ARBA00023054"/>
    </source>
</evidence>
<feature type="compositionally biased region" description="Polar residues" evidence="4">
    <location>
        <begin position="1049"/>
        <end position="1067"/>
    </location>
</feature>
<dbReference type="GO" id="GO:0044396">
    <property type="term" value="P:actin cortical patch organization"/>
    <property type="evidence" value="ECO:0007669"/>
    <property type="project" value="EnsemblFungi"/>
</dbReference>
<dbReference type="SUPFAM" id="SSF47661">
    <property type="entry name" value="t-snare proteins"/>
    <property type="match status" value="1"/>
</dbReference>
<dbReference type="EMBL" id="LT598458">
    <property type="protein sequence ID" value="SCU91358.1"/>
    <property type="molecule type" value="Genomic_DNA"/>
</dbReference>
<dbReference type="Gene3D" id="1.10.8.10">
    <property type="entry name" value="DNA helicase RuvA subunit, C-terminal domain"/>
    <property type="match status" value="1"/>
</dbReference>
<feature type="coiled-coil region" evidence="3">
    <location>
        <begin position="748"/>
        <end position="779"/>
    </location>
</feature>
<dbReference type="SMART" id="SM00054">
    <property type="entry name" value="EFh"/>
    <property type="match status" value="2"/>
</dbReference>
<dbReference type="PROSITE" id="PS50222">
    <property type="entry name" value="EF_HAND_2"/>
    <property type="match status" value="2"/>
</dbReference>
<dbReference type="InterPro" id="IPR011992">
    <property type="entry name" value="EF-hand-dom_pair"/>
</dbReference>
<reference evidence="8 9" key="1">
    <citation type="submission" date="2016-03" db="EMBL/GenBank/DDBJ databases">
        <authorList>
            <person name="Devillers H."/>
        </authorList>
    </citation>
    <scope>NUCLEOTIDE SEQUENCE [LARGE SCALE GENOMIC DNA]</scope>
    <source>
        <strain evidence="8">CBS 10888</strain>
    </source>
</reference>
<dbReference type="InterPro" id="IPR000261">
    <property type="entry name" value="EH_dom"/>
</dbReference>
<evidence type="ECO:0000256" key="3">
    <source>
        <dbReference type="SAM" id="Coils"/>
    </source>
</evidence>
<dbReference type="PROSITE" id="PS50031">
    <property type="entry name" value="EH"/>
    <property type="match status" value="2"/>
</dbReference>
<feature type="compositionally biased region" description="Acidic residues" evidence="4">
    <location>
        <begin position="994"/>
        <end position="1015"/>
    </location>
</feature>
<feature type="domain" description="EF-hand" evidence="7">
    <location>
        <begin position="189"/>
        <end position="224"/>
    </location>
</feature>
<dbReference type="CDD" id="cd00052">
    <property type="entry name" value="EH"/>
    <property type="match status" value="2"/>
</dbReference>
<gene>
    <name evidence="8" type="ORF">LADA_0F09472G</name>
</gene>
<dbReference type="PANTHER" id="PTHR11216:SF170">
    <property type="entry name" value="DYNAMIN ASSOCIATED PROTEIN 160, ISOFORM D"/>
    <property type="match status" value="1"/>
</dbReference>
<feature type="compositionally biased region" description="Polar residues" evidence="4">
    <location>
        <begin position="952"/>
        <end position="962"/>
    </location>
</feature>
<dbReference type="GO" id="GO:0005509">
    <property type="term" value="F:calcium ion binding"/>
    <property type="evidence" value="ECO:0007669"/>
    <property type="project" value="InterPro"/>
</dbReference>
<dbReference type="InterPro" id="IPR009060">
    <property type="entry name" value="UBA-like_sf"/>
</dbReference>
<feature type="region of interest" description="Disordered" evidence="4">
    <location>
        <begin position="919"/>
        <end position="1073"/>
    </location>
</feature>
<dbReference type="SMART" id="SM00165">
    <property type="entry name" value="UBA"/>
    <property type="match status" value="1"/>
</dbReference>
<dbReference type="AlphaFoldDB" id="A0A1G4JL60"/>
<feature type="region of interest" description="Disordered" evidence="4">
    <location>
        <begin position="283"/>
        <end position="305"/>
    </location>
</feature>
<feature type="compositionally biased region" description="Polar residues" evidence="4">
    <location>
        <begin position="342"/>
        <end position="358"/>
    </location>
</feature>
<proteinExistence type="predicted"/>
<dbReference type="InterPro" id="IPR018247">
    <property type="entry name" value="EF_Hand_1_Ca_BS"/>
</dbReference>
<dbReference type="SUPFAM" id="SSF47473">
    <property type="entry name" value="EF-hand"/>
    <property type="match status" value="2"/>
</dbReference>
<dbReference type="Proteomes" id="UP000190274">
    <property type="component" value="Chromosome F"/>
</dbReference>
<dbReference type="InterPro" id="IPR010989">
    <property type="entry name" value="SNARE"/>
</dbReference>
<evidence type="ECO:0000256" key="4">
    <source>
        <dbReference type="SAM" id="MobiDB-lite"/>
    </source>
</evidence>
<dbReference type="GO" id="GO:0032467">
    <property type="term" value="P:positive regulation of cytokinesis"/>
    <property type="evidence" value="ECO:0007669"/>
    <property type="project" value="EnsemblFungi"/>
</dbReference>
<dbReference type="GO" id="GO:0005935">
    <property type="term" value="C:cellular bud neck"/>
    <property type="evidence" value="ECO:0007669"/>
    <property type="project" value="EnsemblFungi"/>
</dbReference>
<dbReference type="GO" id="GO:0005934">
    <property type="term" value="C:cellular bud tip"/>
    <property type="evidence" value="ECO:0007669"/>
    <property type="project" value="EnsemblFungi"/>
</dbReference>
<dbReference type="PROSITE" id="PS50030">
    <property type="entry name" value="UBA"/>
    <property type="match status" value="1"/>
</dbReference>
<evidence type="ECO:0000259" key="7">
    <source>
        <dbReference type="PROSITE" id="PS50222"/>
    </source>
</evidence>
<feature type="compositionally biased region" description="Low complexity" evidence="4">
    <location>
        <begin position="400"/>
        <end position="416"/>
    </location>
</feature>
<keyword evidence="9" id="KW-1185">Reference proteome</keyword>
<sequence length="1235" mass="134374">MGHLQSNPSLPITSDLYQNPASSALGSSATQANLSSISTGASNPSLIPAITPYDASKFSQLFDRSTNGAPVLAGDKAKDIFLKAKLPMPTLGSIWNLCDRNNSGTLSKQEFIMAMHLIQLAMANNPALASLPEALPDYVWDSVNVSAPPGPILSANSTGLSQNSNQPSSTRISSNTFSNAAPDWTLSYEKKQQFDAIFDSLDKNKAGSLSSDVLVPFFLSSRLSQEILATVWDLADIHNNAEFSKLEFAIAMFLLQKKKSGVELPDVVPNQILQSPALGLYSTDNSQHSHHPVGEMPSIPSRDTKPMFANAQATEQRTPSALGDLLALNDSFSSPKPEPSRLASTTTMSSGQSVQSPKFSGVGIKKFQPSSTFGQNIIQEESASSSEAFNTRQPANNFTPPSGYQQPQQSIQQPSPAFEPHVSSVPAPGGHNTLGENVGPINRNASQGGASSVPREAFPLPEQPSQASSLPSVPNFLSPVTPQSSRYAGTSADGDASLQLSQATTELANLSNQVGSLTNQATLVSERKAKAQQELKRMNDLKASIEARMTTLRSSYERELAETEQIQSQLEPSRLESEELKKQLAVAEANFHAAQGSLSSLQHQLQESQQQNSKLKESIGNLNSLATSLQTDLNEKQLQVKQERSMVDVNNKQLEVSEMTVANLKNEMEGLDHHLGLFMQKHKELSDYRSTLETQHGELQSKHQLLEAQHNDLSKRERELDSRNREIQTQEQVYHQEIAKLQDMFRDLNLQRENFAKADEELQNQQLQYAQKVQELSERQMKLAMGELPENTNDIVKRQHEFSSNDDHIAKFVEESVTNSRLGGQDDDDNKQESDVFDKDLPTVGSQTEIDDDDGNAHDDLTAAHALADRFDGDLNEYGIPRTESVTSSVLNNPPQSVYDYPAGDVQTAIPVVGNGHKSSLDEQLAKGNVENTIPGGWSDAQSNKVDEENKASVTDQGFSSDQRAEVETLKKRADEAPLPNSPTTTDHKREEEFPPLEELEIEESDSSEEDDDSFEDSKDVLRSEPPQSGGILSAPAPAPEPVAAPVTITESPRATAETLLNNSEEASVNKKDAEFDDEFAGLEQAAPEEEYVDESNGNDFQEDFEQIEHKDLDDELNQGGFTGAIAPQASDVDTDPAAVGADEWDEIFAGFGNSQQGSVPVTHPEPMPIKEPVPTRATAELSQAPVRRGIATTPKSLAVEELGSMGFSVEEATKALEACNWDLGAATNYLLDSS</sequence>
<dbReference type="InterPro" id="IPR015940">
    <property type="entry name" value="UBA"/>
</dbReference>
<dbReference type="PROSITE" id="PS00018">
    <property type="entry name" value="EF_HAND_1"/>
    <property type="match status" value="1"/>
</dbReference>
<feature type="domain" description="EH" evidence="6">
    <location>
        <begin position="190"/>
        <end position="279"/>
    </location>
</feature>
<evidence type="ECO:0000259" key="6">
    <source>
        <dbReference type="PROSITE" id="PS50031"/>
    </source>
</evidence>
<keyword evidence="2 3" id="KW-0175">Coiled coil</keyword>
<feature type="compositionally biased region" description="Basic and acidic residues" evidence="4">
    <location>
        <begin position="831"/>
        <end position="841"/>
    </location>
</feature>
<dbReference type="OrthoDB" id="524326at2759"/>
<feature type="region of interest" description="Disordered" evidence="4">
    <location>
        <begin position="1152"/>
        <end position="1189"/>
    </location>
</feature>
<dbReference type="GO" id="GO:0030968">
    <property type="term" value="P:endoplasmic reticulum unfolded protein response"/>
    <property type="evidence" value="ECO:0007669"/>
    <property type="project" value="EnsemblFungi"/>
</dbReference>
<feature type="domain" description="UBA" evidence="5">
    <location>
        <begin position="1192"/>
        <end position="1234"/>
    </location>
</feature>
<evidence type="ECO:0000313" key="8">
    <source>
        <dbReference type="EMBL" id="SCU91358.1"/>
    </source>
</evidence>